<protein>
    <recommendedName>
        <fullName evidence="2">Terpene synthase metal-binding domain-containing protein</fullName>
    </recommendedName>
</protein>
<comment type="caution">
    <text evidence="3">The sequence shown here is derived from an EMBL/GenBank/DDBJ whole genome shotgun (WGS) entry which is preliminary data.</text>
</comment>
<name>A0A9J5YMG9_SOLCO</name>
<evidence type="ECO:0000313" key="3">
    <source>
        <dbReference type="EMBL" id="KAG5601157.1"/>
    </source>
</evidence>
<dbReference type="GO" id="GO:0016114">
    <property type="term" value="P:terpenoid biosynthetic process"/>
    <property type="evidence" value="ECO:0007669"/>
    <property type="project" value="InterPro"/>
</dbReference>
<proteinExistence type="predicted"/>
<dbReference type="InterPro" id="IPR050148">
    <property type="entry name" value="Terpene_synthase-like"/>
</dbReference>
<dbReference type="InterPro" id="IPR008949">
    <property type="entry name" value="Isoprenoid_synthase_dom_sf"/>
</dbReference>
<dbReference type="Proteomes" id="UP000824120">
    <property type="component" value="Chromosome 6"/>
</dbReference>
<evidence type="ECO:0000313" key="4">
    <source>
        <dbReference type="Proteomes" id="UP000824120"/>
    </source>
</evidence>
<organism evidence="3 4">
    <name type="scientific">Solanum commersonii</name>
    <name type="common">Commerson's wild potato</name>
    <name type="synonym">Commerson's nightshade</name>
    <dbReference type="NCBI Taxonomy" id="4109"/>
    <lineage>
        <taxon>Eukaryota</taxon>
        <taxon>Viridiplantae</taxon>
        <taxon>Streptophyta</taxon>
        <taxon>Embryophyta</taxon>
        <taxon>Tracheophyta</taxon>
        <taxon>Spermatophyta</taxon>
        <taxon>Magnoliopsida</taxon>
        <taxon>eudicotyledons</taxon>
        <taxon>Gunneridae</taxon>
        <taxon>Pentapetalae</taxon>
        <taxon>asterids</taxon>
        <taxon>lamiids</taxon>
        <taxon>Solanales</taxon>
        <taxon>Solanaceae</taxon>
        <taxon>Solanoideae</taxon>
        <taxon>Solaneae</taxon>
        <taxon>Solanum</taxon>
    </lineage>
</organism>
<gene>
    <name evidence="3" type="ORF">H5410_032527</name>
</gene>
<evidence type="ECO:0000256" key="1">
    <source>
        <dbReference type="ARBA" id="ARBA00022723"/>
    </source>
</evidence>
<dbReference type="InterPro" id="IPR005630">
    <property type="entry name" value="Terpene_synthase_metal-bd"/>
</dbReference>
<dbReference type="Gene3D" id="1.10.600.10">
    <property type="entry name" value="Farnesyl Diphosphate Synthase"/>
    <property type="match status" value="1"/>
</dbReference>
<dbReference type="SUPFAM" id="SSF48576">
    <property type="entry name" value="Terpenoid synthases"/>
    <property type="match status" value="1"/>
</dbReference>
<feature type="domain" description="Terpene synthase metal-binding" evidence="2">
    <location>
        <begin position="13"/>
        <end position="81"/>
    </location>
</feature>
<dbReference type="GO" id="GO:0010333">
    <property type="term" value="F:terpene synthase activity"/>
    <property type="evidence" value="ECO:0007669"/>
    <property type="project" value="InterPro"/>
</dbReference>
<reference evidence="3 4" key="1">
    <citation type="submission" date="2020-09" db="EMBL/GenBank/DDBJ databases">
        <title>De no assembly of potato wild relative species, Solanum commersonii.</title>
        <authorList>
            <person name="Cho K."/>
        </authorList>
    </citation>
    <scope>NUCLEOTIDE SEQUENCE [LARGE SCALE GENOMIC DNA]</scope>
    <source>
        <strain evidence="3">LZ3.2</strain>
        <tissue evidence="3">Leaf</tissue>
    </source>
</reference>
<accession>A0A9J5YMG9</accession>
<keyword evidence="1" id="KW-0479">Metal-binding</keyword>
<keyword evidence="4" id="KW-1185">Reference proteome</keyword>
<dbReference type="Pfam" id="PF03936">
    <property type="entry name" value="Terpene_synth_C"/>
    <property type="match status" value="1"/>
</dbReference>
<feature type="non-terminal residue" evidence="3">
    <location>
        <position position="1"/>
    </location>
</feature>
<dbReference type="GO" id="GO:0000287">
    <property type="term" value="F:magnesium ion binding"/>
    <property type="evidence" value="ECO:0007669"/>
    <property type="project" value="InterPro"/>
</dbReference>
<dbReference type="AlphaFoldDB" id="A0A9J5YMG9"/>
<dbReference type="OrthoDB" id="1877784at2759"/>
<dbReference type="EMBL" id="JACXVP010000006">
    <property type="protein sequence ID" value="KAG5601157.1"/>
    <property type="molecule type" value="Genomic_DNA"/>
</dbReference>
<dbReference type="PANTHER" id="PTHR31225">
    <property type="entry name" value="OS04G0344100 PROTEIN-RELATED"/>
    <property type="match status" value="1"/>
</dbReference>
<evidence type="ECO:0000259" key="2">
    <source>
        <dbReference type="Pfam" id="PF03936"/>
    </source>
</evidence>
<sequence length="139" mass="16057">WKKLAAAYMKEKNNEELTNGFLVARSAGVICRCMDDISDHEVNKQRGHVASIIDSYIKQYEVSKEEAYVEIRKIVKNAWKDMNKEFLFHKEVPLFVLELGLNFARLEDTIFGDGHDEYTSPKSKTKKMLSLLLVESINI</sequence>
<dbReference type="PANTHER" id="PTHR31225:SF233">
    <property type="entry name" value="CEMBRATRIENOL SYNTHASE 2A"/>
    <property type="match status" value="1"/>
</dbReference>